<dbReference type="EMBL" id="LAFY01000473">
    <property type="protein sequence ID" value="KJX97534.1"/>
    <property type="molecule type" value="Genomic_DNA"/>
</dbReference>
<dbReference type="PANTHER" id="PTHR13495:SF0">
    <property type="entry name" value="PSME3-INTERACTING PROTEIN"/>
    <property type="match status" value="1"/>
</dbReference>
<dbReference type="STRING" id="1047168.A0A0F4GJE8"/>
<gene>
    <name evidence="5" type="ORF">TI39_contig481g00003</name>
</gene>
<proteinExistence type="predicted"/>
<dbReference type="OrthoDB" id="75807at2759"/>
<sequence length="242" mass="25808">MSRFVSGGTNEEPTERDEAWLKAQSELDAHRAEKVAQAQANSGKSLFETLEANKAAKQDAFEESIKLRNQFQALDEDDVEFLDSVLESTRKQEAAVRKQTREELEAFKRQQQEAEQAAKSVDTLPEAPVETSSWTVSRKRKKGRDDVLGGVKLRKASSGVKAAGEAAKDESPASGAAATTATEPSEKTASANVSASKNANSESSEVKEVSNPPAAIPKPSASPSPQPGSGLGLVAYSSDEDD</sequence>
<comment type="caution">
    <text evidence="5">The sequence shown here is derived from an EMBL/GenBank/DDBJ whole genome shotgun (WGS) entry which is preliminary data.</text>
</comment>
<feature type="compositionally biased region" description="Pro residues" evidence="3">
    <location>
        <begin position="214"/>
        <end position="226"/>
    </location>
</feature>
<evidence type="ECO:0000313" key="5">
    <source>
        <dbReference type="EMBL" id="KJX97534.1"/>
    </source>
</evidence>
<dbReference type="Pfam" id="PF10187">
    <property type="entry name" value="FAM192A_Fyv6_N"/>
    <property type="match status" value="1"/>
</dbReference>
<reference evidence="5 6" key="1">
    <citation type="submission" date="2015-03" db="EMBL/GenBank/DDBJ databases">
        <title>RNA-seq based gene annotation and comparative genomics of four Zymoseptoria species reveal species-specific pathogenicity related genes and transposable element activity.</title>
        <authorList>
            <person name="Grandaubert J."/>
            <person name="Bhattacharyya A."/>
            <person name="Stukenbrock E.H."/>
        </authorList>
    </citation>
    <scope>NUCLEOTIDE SEQUENCE [LARGE SCALE GENOMIC DNA]</scope>
    <source>
        <strain evidence="5 6">Zb18110</strain>
    </source>
</reference>
<feature type="region of interest" description="Disordered" evidence="3">
    <location>
        <begin position="106"/>
        <end position="242"/>
    </location>
</feature>
<feature type="domain" description="FAM192A/Fyv6 N-terminal" evidence="4">
    <location>
        <begin position="4"/>
        <end position="108"/>
    </location>
</feature>
<evidence type="ECO:0000259" key="4">
    <source>
        <dbReference type="Pfam" id="PF10187"/>
    </source>
</evidence>
<dbReference type="InterPro" id="IPR019331">
    <property type="entry name" value="FAM192A/Fyv6_N"/>
</dbReference>
<feature type="compositionally biased region" description="Low complexity" evidence="3">
    <location>
        <begin position="172"/>
        <end position="213"/>
    </location>
</feature>
<organism evidence="5 6">
    <name type="scientific">Zymoseptoria brevis</name>
    <dbReference type="NCBI Taxonomy" id="1047168"/>
    <lineage>
        <taxon>Eukaryota</taxon>
        <taxon>Fungi</taxon>
        <taxon>Dikarya</taxon>
        <taxon>Ascomycota</taxon>
        <taxon>Pezizomycotina</taxon>
        <taxon>Dothideomycetes</taxon>
        <taxon>Dothideomycetidae</taxon>
        <taxon>Mycosphaerellales</taxon>
        <taxon>Mycosphaerellaceae</taxon>
        <taxon>Zymoseptoria</taxon>
    </lineage>
</organism>
<evidence type="ECO:0000256" key="1">
    <source>
        <dbReference type="ARBA" id="ARBA00004123"/>
    </source>
</evidence>
<dbReference type="GO" id="GO:0005634">
    <property type="term" value="C:nucleus"/>
    <property type="evidence" value="ECO:0007669"/>
    <property type="project" value="UniProtKB-SubCell"/>
</dbReference>
<dbReference type="AlphaFoldDB" id="A0A0F4GJE8"/>
<dbReference type="PANTHER" id="PTHR13495">
    <property type="entry name" value="NEFA-INTERACTING NUCLEAR PROTEIN NIP30"/>
    <property type="match status" value="1"/>
</dbReference>
<name>A0A0F4GJE8_9PEZI</name>
<protein>
    <recommendedName>
        <fullName evidence="4">FAM192A/Fyv6 N-terminal domain-containing protein</fullName>
    </recommendedName>
</protein>
<evidence type="ECO:0000256" key="3">
    <source>
        <dbReference type="SAM" id="MobiDB-lite"/>
    </source>
</evidence>
<dbReference type="Proteomes" id="UP000033647">
    <property type="component" value="Unassembled WGS sequence"/>
</dbReference>
<evidence type="ECO:0000313" key="6">
    <source>
        <dbReference type="Proteomes" id="UP000033647"/>
    </source>
</evidence>
<keyword evidence="2" id="KW-0539">Nucleus</keyword>
<dbReference type="InterPro" id="IPR039845">
    <property type="entry name" value="FAM192A"/>
</dbReference>
<comment type="subcellular location">
    <subcellularLocation>
        <location evidence="1">Nucleus</location>
    </subcellularLocation>
</comment>
<keyword evidence="6" id="KW-1185">Reference proteome</keyword>
<accession>A0A0F4GJE8</accession>
<evidence type="ECO:0000256" key="2">
    <source>
        <dbReference type="ARBA" id="ARBA00023242"/>
    </source>
</evidence>